<evidence type="ECO:0000313" key="6">
    <source>
        <dbReference type="Proteomes" id="UP000831787"/>
    </source>
</evidence>
<protein>
    <submittedName>
        <fullName evidence="5">GNAT family N-acetyltransferase</fullName>
    </submittedName>
</protein>
<dbReference type="PANTHER" id="PTHR43792">
    <property type="entry name" value="GNAT FAMILY, PUTATIVE (AFU_ORTHOLOGUE AFUA_3G00765)-RELATED-RELATED"/>
    <property type="match status" value="1"/>
</dbReference>
<sequence length="186" mass="21721">MGRKEGFPLKGERVYLCPFEVHDASSRLELQRDNREFFETYSMMRSEDYYTYEKQRELINQFAEEMKRDNEYHFGIFTSIDEKLVGTINLFQVIRGSLQSAFIGYFISKKHNGLGYATEAVKLIVDYSFNQLELHRIEAGVIPQNTASIRVLEKAGFHKEGISRKNVKINGRWEDHQVLALINPDD</sequence>
<proteinExistence type="inferred from homology"/>
<dbReference type="Pfam" id="PF13302">
    <property type="entry name" value="Acetyltransf_3"/>
    <property type="match status" value="1"/>
</dbReference>
<dbReference type="InterPro" id="IPR000182">
    <property type="entry name" value="GNAT_dom"/>
</dbReference>
<keyword evidence="2" id="KW-0012">Acyltransferase</keyword>
<dbReference type="InterPro" id="IPR016181">
    <property type="entry name" value="Acyl_CoA_acyltransferase"/>
</dbReference>
<name>A0ABY4EFH6_9BACI</name>
<dbReference type="EMBL" id="CP095073">
    <property type="protein sequence ID" value="UOQ42823.1"/>
    <property type="molecule type" value="Genomic_DNA"/>
</dbReference>
<feature type="domain" description="N-acetyltransferase" evidence="4">
    <location>
        <begin position="28"/>
        <end position="184"/>
    </location>
</feature>
<keyword evidence="6" id="KW-1185">Reference proteome</keyword>
<evidence type="ECO:0000256" key="2">
    <source>
        <dbReference type="ARBA" id="ARBA00023315"/>
    </source>
</evidence>
<organism evidence="5 6">
    <name type="scientific">Halobacillus salinarum</name>
    <dbReference type="NCBI Taxonomy" id="2932257"/>
    <lineage>
        <taxon>Bacteria</taxon>
        <taxon>Bacillati</taxon>
        <taxon>Bacillota</taxon>
        <taxon>Bacilli</taxon>
        <taxon>Bacillales</taxon>
        <taxon>Bacillaceae</taxon>
        <taxon>Halobacillus</taxon>
    </lineage>
</organism>
<evidence type="ECO:0000313" key="5">
    <source>
        <dbReference type="EMBL" id="UOQ42823.1"/>
    </source>
</evidence>
<dbReference type="InterPro" id="IPR051531">
    <property type="entry name" value="N-acetyltransferase"/>
</dbReference>
<gene>
    <name evidence="5" type="ORF">MUN89_12710</name>
</gene>
<dbReference type="RefSeq" id="WP_244708183.1">
    <property type="nucleotide sequence ID" value="NZ_CP095073.1"/>
</dbReference>
<dbReference type="SUPFAM" id="SSF55729">
    <property type="entry name" value="Acyl-CoA N-acyltransferases (Nat)"/>
    <property type="match status" value="1"/>
</dbReference>
<evidence type="ECO:0000256" key="3">
    <source>
        <dbReference type="ARBA" id="ARBA00038502"/>
    </source>
</evidence>
<comment type="similarity">
    <text evidence="3">Belongs to the acetyltransferase family. RimJ subfamily.</text>
</comment>
<dbReference type="PANTHER" id="PTHR43792:SF8">
    <property type="entry name" value="[RIBOSOMAL PROTEIN US5]-ALANINE N-ACETYLTRANSFERASE"/>
    <property type="match status" value="1"/>
</dbReference>
<dbReference type="Gene3D" id="3.40.630.30">
    <property type="match status" value="1"/>
</dbReference>
<evidence type="ECO:0000256" key="1">
    <source>
        <dbReference type="ARBA" id="ARBA00022679"/>
    </source>
</evidence>
<keyword evidence="1" id="KW-0808">Transferase</keyword>
<reference evidence="5 6" key="1">
    <citation type="submission" date="2022-04" db="EMBL/GenBank/DDBJ databases">
        <title>Halobacillus sp. isolated from saltern.</title>
        <authorList>
            <person name="Won M."/>
            <person name="Lee C.-M."/>
            <person name="Woen H.-Y."/>
            <person name="Kwon S.-W."/>
        </authorList>
    </citation>
    <scope>NUCLEOTIDE SEQUENCE [LARGE SCALE GENOMIC DNA]</scope>
    <source>
        <strain evidence="5 6">SSBR10-3</strain>
    </source>
</reference>
<dbReference type="Proteomes" id="UP000831787">
    <property type="component" value="Chromosome"/>
</dbReference>
<dbReference type="PROSITE" id="PS51186">
    <property type="entry name" value="GNAT"/>
    <property type="match status" value="1"/>
</dbReference>
<accession>A0ABY4EFH6</accession>
<evidence type="ECO:0000259" key="4">
    <source>
        <dbReference type="PROSITE" id="PS51186"/>
    </source>
</evidence>